<dbReference type="InterPro" id="IPR004485">
    <property type="entry name" value="Cobalamin_biosynth_CobD/CbiB"/>
</dbReference>
<keyword evidence="5" id="KW-0169">Cobalamin biosynthesis</keyword>
<evidence type="ECO:0000256" key="9">
    <source>
        <dbReference type="SAM" id="Phobius"/>
    </source>
</evidence>
<keyword evidence="8 9" id="KW-0472">Membrane</keyword>
<evidence type="ECO:0000256" key="1">
    <source>
        <dbReference type="ARBA" id="ARBA00004651"/>
    </source>
</evidence>
<accession>A0A6H1ULR9</accession>
<feature type="transmembrane region" description="Helical" evidence="9">
    <location>
        <begin position="12"/>
        <end position="28"/>
    </location>
</feature>
<reference evidence="10 11" key="1">
    <citation type="submission" date="2020-04" db="EMBL/GenBank/DDBJ databases">
        <title>Ferrimonas sp. S7 isolated from sea water.</title>
        <authorList>
            <person name="Bae S.S."/>
            <person name="Baek K."/>
        </authorList>
    </citation>
    <scope>NUCLEOTIDE SEQUENCE [LARGE SCALE GENOMIC DNA]</scope>
    <source>
        <strain evidence="10 11">S7</strain>
    </source>
</reference>
<dbReference type="KEGG" id="fes:HER31_18645"/>
<evidence type="ECO:0000256" key="6">
    <source>
        <dbReference type="ARBA" id="ARBA00022692"/>
    </source>
</evidence>
<evidence type="ECO:0000256" key="7">
    <source>
        <dbReference type="ARBA" id="ARBA00022989"/>
    </source>
</evidence>
<dbReference type="Pfam" id="PF03186">
    <property type="entry name" value="CobD_Cbib"/>
    <property type="match status" value="1"/>
</dbReference>
<dbReference type="PANTHER" id="PTHR34308">
    <property type="entry name" value="COBALAMIN BIOSYNTHESIS PROTEIN CBIB"/>
    <property type="match status" value="1"/>
</dbReference>
<feature type="transmembrane region" description="Helical" evidence="9">
    <location>
        <begin position="291"/>
        <end position="311"/>
    </location>
</feature>
<dbReference type="Proteomes" id="UP000501602">
    <property type="component" value="Chromosome"/>
</dbReference>
<dbReference type="PANTHER" id="PTHR34308:SF1">
    <property type="entry name" value="COBALAMIN BIOSYNTHESIS PROTEIN CBIB"/>
    <property type="match status" value="1"/>
</dbReference>
<dbReference type="RefSeq" id="WP_168662997.1">
    <property type="nucleotide sequence ID" value="NZ_CP051180.1"/>
</dbReference>
<dbReference type="UniPathway" id="UPA00148"/>
<evidence type="ECO:0000256" key="4">
    <source>
        <dbReference type="ARBA" id="ARBA00022475"/>
    </source>
</evidence>
<evidence type="ECO:0000256" key="2">
    <source>
        <dbReference type="ARBA" id="ARBA00004953"/>
    </source>
</evidence>
<dbReference type="AlphaFoldDB" id="A0A6H1ULR9"/>
<organism evidence="10 11">
    <name type="scientific">Ferrimonas lipolytica</name>
    <dbReference type="NCBI Taxonomy" id="2724191"/>
    <lineage>
        <taxon>Bacteria</taxon>
        <taxon>Pseudomonadati</taxon>
        <taxon>Pseudomonadota</taxon>
        <taxon>Gammaproteobacteria</taxon>
        <taxon>Alteromonadales</taxon>
        <taxon>Ferrimonadaceae</taxon>
        <taxon>Ferrimonas</taxon>
    </lineage>
</organism>
<keyword evidence="7 9" id="KW-1133">Transmembrane helix</keyword>
<evidence type="ECO:0000313" key="10">
    <source>
        <dbReference type="EMBL" id="QIZ78742.1"/>
    </source>
</evidence>
<evidence type="ECO:0000313" key="11">
    <source>
        <dbReference type="Proteomes" id="UP000501602"/>
    </source>
</evidence>
<evidence type="ECO:0000256" key="5">
    <source>
        <dbReference type="ARBA" id="ARBA00022573"/>
    </source>
</evidence>
<evidence type="ECO:0008006" key="12">
    <source>
        <dbReference type="Google" id="ProtNLM"/>
    </source>
</evidence>
<evidence type="ECO:0000256" key="3">
    <source>
        <dbReference type="ARBA" id="ARBA00006263"/>
    </source>
</evidence>
<proteinExistence type="inferred from homology"/>
<sequence length="315" mass="35543">MAAMLGIYGPLLWPPIILIAASLLAWLVPQRLHLQRLVEQWAKQLQHKTHHPRRSPQQRCVAGLLAMLLISAPLAAIMVLAMSHPLLELLLLALLLPSRNFTAAKLLQPLQQGDKEQARAQLSQWTIRDTEQLSIIGITKAGIEAQLAQRASQFFGVVFWYLLAGLPLALLLWLSSLLARQWHIDKPLLQPFGSAAFYLASLMMIPVNGLLGVSLSCYGSVLQPWRLRYQLRGSWERRHQQWLQLCLACSLGIQLSGPWMLQGKRLERPKLGPTVQAQPAHLIRAQRMLNYAQTLWLLLPLLSSVAIAWLWHQGQ</sequence>
<name>A0A6H1ULR9_9GAMM</name>
<protein>
    <recommendedName>
        <fullName evidence="12">Adenosylcobinamide-phosphate synthase</fullName>
    </recommendedName>
</protein>
<comment type="subcellular location">
    <subcellularLocation>
        <location evidence="1">Cell membrane</location>
        <topology evidence="1">Multi-pass membrane protein</topology>
    </subcellularLocation>
</comment>
<dbReference type="GO" id="GO:0009236">
    <property type="term" value="P:cobalamin biosynthetic process"/>
    <property type="evidence" value="ECO:0007669"/>
    <property type="project" value="UniProtKB-UniPathway"/>
</dbReference>
<keyword evidence="11" id="KW-1185">Reference proteome</keyword>
<feature type="transmembrane region" description="Helical" evidence="9">
    <location>
        <begin position="154"/>
        <end position="175"/>
    </location>
</feature>
<comment type="pathway">
    <text evidence="2">Cofactor biosynthesis; adenosylcobalamin biosynthesis.</text>
</comment>
<keyword evidence="6 9" id="KW-0812">Transmembrane</keyword>
<gene>
    <name evidence="10" type="ORF">HER31_18645</name>
</gene>
<dbReference type="GO" id="GO:0048472">
    <property type="term" value="F:threonine-phosphate decarboxylase activity"/>
    <property type="evidence" value="ECO:0007669"/>
    <property type="project" value="InterPro"/>
</dbReference>
<keyword evidence="4" id="KW-1003">Cell membrane</keyword>
<dbReference type="GO" id="GO:0005886">
    <property type="term" value="C:plasma membrane"/>
    <property type="evidence" value="ECO:0007669"/>
    <property type="project" value="UniProtKB-SubCell"/>
</dbReference>
<evidence type="ECO:0000256" key="8">
    <source>
        <dbReference type="ARBA" id="ARBA00023136"/>
    </source>
</evidence>
<comment type="similarity">
    <text evidence="3">Belongs to the CobD/CbiB family.</text>
</comment>
<dbReference type="EMBL" id="CP051180">
    <property type="protein sequence ID" value="QIZ78742.1"/>
    <property type="molecule type" value="Genomic_DNA"/>
</dbReference>
<feature type="transmembrane region" description="Helical" evidence="9">
    <location>
        <begin position="195"/>
        <end position="221"/>
    </location>
</feature>